<reference evidence="1 2" key="1">
    <citation type="journal article" date="2018" name="Sci. Rep.">
        <title>Genomic signatures of local adaptation to the degree of environmental predictability in rotifers.</title>
        <authorList>
            <person name="Franch-Gras L."/>
            <person name="Hahn C."/>
            <person name="Garcia-Roger E.M."/>
            <person name="Carmona M.J."/>
            <person name="Serra M."/>
            <person name="Gomez A."/>
        </authorList>
    </citation>
    <scope>NUCLEOTIDE SEQUENCE [LARGE SCALE GENOMIC DNA]</scope>
    <source>
        <strain evidence="1">HYR1</strain>
    </source>
</reference>
<gene>
    <name evidence="1" type="ORF">BpHYR1_030667</name>
</gene>
<protein>
    <submittedName>
        <fullName evidence="1">Uncharacterized protein</fullName>
    </submittedName>
</protein>
<keyword evidence="2" id="KW-1185">Reference proteome</keyword>
<dbReference type="EMBL" id="REGN01011057">
    <property type="protein sequence ID" value="RMZ97963.1"/>
    <property type="molecule type" value="Genomic_DNA"/>
</dbReference>
<dbReference type="Proteomes" id="UP000276133">
    <property type="component" value="Unassembled WGS sequence"/>
</dbReference>
<feature type="non-terminal residue" evidence="1">
    <location>
        <position position="1"/>
    </location>
</feature>
<comment type="caution">
    <text evidence="1">The sequence shown here is derived from an EMBL/GenBank/DDBJ whole genome shotgun (WGS) entry which is preliminary data.</text>
</comment>
<dbReference type="AlphaFoldDB" id="A0A3M7PG18"/>
<name>A0A3M7PG18_BRAPC</name>
<evidence type="ECO:0000313" key="2">
    <source>
        <dbReference type="Proteomes" id="UP000276133"/>
    </source>
</evidence>
<sequence>SFSSVQIKQIKIPNNISQDQAFEPNSKGKTRGKGKSYFPFCSFRSLEDTKKCLDREFEGNNWIVKKSDRNLASRYNMIINAIFFKKIYFVYFLRKINTVSESNLGITNYLGGKFALTLYSLANFEVINSHSE</sequence>
<evidence type="ECO:0000313" key="1">
    <source>
        <dbReference type="EMBL" id="RMZ97963.1"/>
    </source>
</evidence>
<proteinExistence type="predicted"/>
<organism evidence="1 2">
    <name type="scientific">Brachionus plicatilis</name>
    <name type="common">Marine rotifer</name>
    <name type="synonym">Brachionus muelleri</name>
    <dbReference type="NCBI Taxonomy" id="10195"/>
    <lineage>
        <taxon>Eukaryota</taxon>
        <taxon>Metazoa</taxon>
        <taxon>Spiralia</taxon>
        <taxon>Gnathifera</taxon>
        <taxon>Rotifera</taxon>
        <taxon>Eurotatoria</taxon>
        <taxon>Monogononta</taxon>
        <taxon>Pseudotrocha</taxon>
        <taxon>Ploima</taxon>
        <taxon>Brachionidae</taxon>
        <taxon>Brachionus</taxon>
    </lineage>
</organism>
<accession>A0A3M7PG18</accession>